<keyword evidence="11" id="KW-0969">Cilium</keyword>
<evidence type="ECO:0000313" key="11">
    <source>
        <dbReference type="EMBL" id="TQV82735.1"/>
    </source>
</evidence>
<comment type="similarity">
    <text evidence="3 10">Belongs to the FliL family.</text>
</comment>
<keyword evidence="10" id="KW-0997">Cell inner membrane</keyword>
<keyword evidence="11" id="KW-0966">Cell projection</keyword>
<dbReference type="EMBL" id="VHSG01000007">
    <property type="protein sequence ID" value="TQV82735.1"/>
    <property type="molecule type" value="Genomic_DNA"/>
</dbReference>
<dbReference type="OrthoDB" id="7063251at2"/>
<evidence type="ECO:0000313" key="12">
    <source>
        <dbReference type="Proteomes" id="UP000319732"/>
    </source>
</evidence>
<comment type="function">
    <text evidence="1 10">Controls the rotational direction of flagella during chemotaxis.</text>
</comment>
<dbReference type="Pfam" id="PF03748">
    <property type="entry name" value="FliL"/>
    <property type="match status" value="1"/>
</dbReference>
<dbReference type="InterPro" id="IPR005503">
    <property type="entry name" value="FliL"/>
</dbReference>
<dbReference type="PANTHER" id="PTHR35091">
    <property type="entry name" value="FLAGELLAR PROTEIN FLIL"/>
    <property type="match status" value="1"/>
</dbReference>
<protein>
    <recommendedName>
        <fullName evidence="10">Flagellar protein FliL</fullName>
    </recommendedName>
</protein>
<dbReference type="GO" id="GO:0071978">
    <property type="term" value="P:bacterial-type flagellum-dependent swarming motility"/>
    <property type="evidence" value="ECO:0007669"/>
    <property type="project" value="TreeGrafter"/>
</dbReference>
<gene>
    <name evidence="11" type="ORF">FKG94_07225</name>
</gene>
<dbReference type="Proteomes" id="UP000319732">
    <property type="component" value="Unassembled WGS sequence"/>
</dbReference>
<dbReference type="GO" id="GO:0009425">
    <property type="term" value="C:bacterial-type flagellum basal body"/>
    <property type="evidence" value="ECO:0007669"/>
    <property type="project" value="InterPro"/>
</dbReference>
<evidence type="ECO:0000256" key="3">
    <source>
        <dbReference type="ARBA" id="ARBA00008281"/>
    </source>
</evidence>
<keyword evidence="12" id="KW-1185">Reference proteome</keyword>
<dbReference type="GO" id="GO:0006935">
    <property type="term" value="P:chemotaxis"/>
    <property type="evidence" value="ECO:0007669"/>
    <property type="project" value="UniProtKB-KW"/>
</dbReference>
<evidence type="ECO:0000256" key="6">
    <source>
        <dbReference type="ARBA" id="ARBA00022692"/>
    </source>
</evidence>
<dbReference type="AlphaFoldDB" id="A0A545TZU8"/>
<proteinExistence type="inferred from homology"/>
<evidence type="ECO:0000256" key="7">
    <source>
        <dbReference type="ARBA" id="ARBA00022779"/>
    </source>
</evidence>
<evidence type="ECO:0000256" key="5">
    <source>
        <dbReference type="ARBA" id="ARBA00022500"/>
    </source>
</evidence>
<keyword evidence="11" id="KW-0282">Flagellum</keyword>
<keyword evidence="8" id="KW-1133">Transmembrane helix</keyword>
<comment type="caution">
    <text evidence="11">The sequence shown here is derived from an EMBL/GenBank/DDBJ whole genome shotgun (WGS) entry which is preliminary data.</text>
</comment>
<name>A0A545TZU8_9GAMM</name>
<keyword evidence="4" id="KW-1003">Cell membrane</keyword>
<evidence type="ECO:0000256" key="4">
    <source>
        <dbReference type="ARBA" id="ARBA00022475"/>
    </source>
</evidence>
<reference evidence="11 12" key="1">
    <citation type="submission" date="2019-06" db="EMBL/GenBank/DDBJ databases">
        <title>Whole genome sequence for Cellvibrionaceae sp. R142.</title>
        <authorList>
            <person name="Wang G."/>
        </authorList>
    </citation>
    <scope>NUCLEOTIDE SEQUENCE [LARGE SCALE GENOMIC DNA]</scope>
    <source>
        <strain evidence="11 12">R142</strain>
    </source>
</reference>
<evidence type="ECO:0000256" key="10">
    <source>
        <dbReference type="RuleBase" id="RU364125"/>
    </source>
</evidence>
<evidence type="ECO:0000256" key="2">
    <source>
        <dbReference type="ARBA" id="ARBA00004162"/>
    </source>
</evidence>
<comment type="subcellular location">
    <subcellularLocation>
        <location evidence="10">Cell inner membrane</location>
    </subcellularLocation>
    <subcellularLocation>
        <location evidence="2">Cell membrane</location>
        <topology evidence="2">Single-pass membrane protein</topology>
    </subcellularLocation>
</comment>
<organism evidence="11 12">
    <name type="scientific">Exilibacterium tricleocarpae</name>
    <dbReference type="NCBI Taxonomy" id="2591008"/>
    <lineage>
        <taxon>Bacteria</taxon>
        <taxon>Pseudomonadati</taxon>
        <taxon>Pseudomonadota</taxon>
        <taxon>Gammaproteobacteria</taxon>
        <taxon>Cellvibrionales</taxon>
        <taxon>Cellvibrionaceae</taxon>
        <taxon>Exilibacterium</taxon>
    </lineage>
</organism>
<keyword evidence="6" id="KW-0812">Transmembrane</keyword>
<keyword evidence="9 10" id="KW-0472">Membrane</keyword>
<keyword evidence="7 10" id="KW-0283">Flagellar rotation</keyword>
<evidence type="ECO:0000256" key="1">
    <source>
        <dbReference type="ARBA" id="ARBA00002254"/>
    </source>
</evidence>
<dbReference type="GO" id="GO:0005886">
    <property type="term" value="C:plasma membrane"/>
    <property type="evidence" value="ECO:0007669"/>
    <property type="project" value="UniProtKB-SubCell"/>
</dbReference>
<evidence type="ECO:0000256" key="8">
    <source>
        <dbReference type="ARBA" id="ARBA00022989"/>
    </source>
</evidence>
<keyword evidence="5 10" id="KW-0145">Chemotaxis</keyword>
<sequence>MLAAPSVWAQEEAEGEASEEAPAKAPSIYIPLKPAFVVNYGGKGRLRYLRAELSVRVSNISAAGSVRHHMPFIRNNLVLLFSRQKDEDIDTQEGKELLRLAALEEVRSIIELEDEESGVVDLYFNNFVIQK</sequence>
<accession>A0A545TZU8</accession>
<evidence type="ECO:0000256" key="9">
    <source>
        <dbReference type="ARBA" id="ARBA00023136"/>
    </source>
</evidence>
<dbReference type="PANTHER" id="PTHR35091:SF2">
    <property type="entry name" value="FLAGELLAR PROTEIN FLIL"/>
    <property type="match status" value="1"/>
</dbReference>